<keyword evidence="3" id="KW-1185">Reference proteome</keyword>
<evidence type="ECO:0000256" key="1">
    <source>
        <dbReference type="SAM" id="MobiDB-lite"/>
    </source>
</evidence>
<dbReference type="Proteomes" id="UP000538931">
    <property type="component" value="Unassembled WGS sequence"/>
</dbReference>
<name>A0A7W1WZX3_9GAMM</name>
<accession>A0A7W1WZX3</accession>
<dbReference type="RefSeq" id="WP_181740886.1">
    <property type="nucleotide sequence ID" value="NZ_JACEMT010000052.1"/>
</dbReference>
<reference evidence="2 3" key="1">
    <citation type="submission" date="2020-07" db="EMBL/GenBank/DDBJ databases">
        <title>Bacterium isolated from marien macroalgae.</title>
        <authorList>
            <person name="Zhu K."/>
            <person name="Lu D."/>
            <person name="Du Z."/>
        </authorList>
    </citation>
    <scope>NUCLEOTIDE SEQUENCE [LARGE SCALE GENOMIC DNA]</scope>
    <source>
        <strain evidence="2 3">3-1745</strain>
    </source>
</reference>
<evidence type="ECO:0000313" key="3">
    <source>
        <dbReference type="Proteomes" id="UP000538931"/>
    </source>
</evidence>
<proteinExistence type="predicted"/>
<organism evidence="2 3">
    <name type="scientific">Marinobacterium marinum</name>
    <dbReference type="NCBI Taxonomy" id="2756129"/>
    <lineage>
        <taxon>Bacteria</taxon>
        <taxon>Pseudomonadati</taxon>
        <taxon>Pseudomonadota</taxon>
        <taxon>Gammaproteobacteria</taxon>
        <taxon>Oceanospirillales</taxon>
        <taxon>Oceanospirillaceae</taxon>
        <taxon>Marinobacterium</taxon>
    </lineage>
</organism>
<evidence type="ECO:0000313" key="2">
    <source>
        <dbReference type="EMBL" id="MBA4503282.1"/>
    </source>
</evidence>
<feature type="region of interest" description="Disordered" evidence="1">
    <location>
        <begin position="105"/>
        <end position="128"/>
    </location>
</feature>
<comment type="caution">
    <text evidence="2">The sequence shown here is derived from an EMBL/GenBank/DDBJ whole genome shotgun (WGS) entry which is preliminary data.</text>
</comment>
<dbReference type="EMBL" id="JACEMT010000052">
    <property type="protein sequence ID" value="MBA4503282.1"/>
    <property type="molecule type" value="Genomic_DNA"/>
</dbReference>
<protein>
    <submittedName>
        <fullName evidence="2">Uncharacterized protein</fullName>
    </submittedName>
</protein>
<gene>
    <name evidence="2" type="ORF">H1S06_13055</name>
</gene>
<sequence>MSKSQPKNRTQTMYPVLPLMLLGLVLLVGQLSVQAGGHTMAPSSLLSSHEMPCVSADGNCHAQMPDDCCADSAATCVIKCALGTAWIGIAPVQVTLAQVRALPPPVSQRLTDHPPEPPYQPPRLSRVA</sequence>
<dbReference type="AlphaFoldDB" id="A0A7W1WZX3"/>